<gene>
    <name evidence="1" type="ORF">V6N11_017965</name>
</gene>
<dbReference type="Proteomes" id="UP001396334">
    <property type="component" value="Unassembled WGS sequence"/>
</dbReference>
<protein>
    <submittedName>
        <fullName evidence="1">Uncharacterized protein</fullName>
    </submittedName>
</protein>
<sequence length="106" mass="11394">MIVVDGFSGLLDDGESPAQFDLEQNSGNRQMVENIGWDSVVQNPDSVKISVSNLVKSNSGVGLDGLDCVGTLQQGELIGNLNLLILSYMGPVEMDRLCKVQRGRVV</sequence>
<proteinExistence type="predicted"/>
<reference evidence="1 2" key="1">
    <citation type="journal article" date="2024" name="G3 (Bethesda)">
        <title>Genome assembly of Hibiscus sabdariffa L. provides insights into metabolisms of medicinal natural products.</title>
        <authorList>
            <person name="Kim T."/>
        </authorList>
    </citation>
    <scope>NUCLEOTIDE SEQUENCE [LARGE SCALE GENOMIC DNA]</scope>
    <source>
        <strain evidence="1">TK-2024</strain>
        <tissue evidence="1">Old leaves</tissue>
    </source>
</reference>
<keyword evidence="2" id="KW-1185">Reference proteome</keyword>
<organism evidence="1 2">
    <name type="scientific">Hibiscus sabdariffa</name>
    <name type="common">roselle</name>
    <dbReference type="NCBI Taxonomy" id="183260"/>
    <lineage>
        <taxon>Eukaryota</taxon>
        <taxon>Viridiplantae</taxon>
        <taxon>Streptophyta</taxon>
        <taxon>Embryophyta</taxon>
        <taxon>Tracheophyta</taxon>
        <taxon>Spermatophyta</taxon>
        <taxon>Magnoliopsida</taxon>
        <taxon>eudicotyledons</taxon>
        <taxon>Gunneridae</taxon>
        <taxon>Pentapetalae</taxon>
        <taxon>rosids</taxon>
        <taxon>malvids</taxon>
        <taxon>Malvales</taxon>
        <taxon>Malvaceae</taxon>
        <taxon>Malvoideae</taxon>
        <taxon>Hibiscus</taxon>
    </lineage>
</organism>
<evidence type="ECO:0000313" key="2">
    <source>
        <dbReference type="Proteomes" id="UP001396334"/>
    </source>
</evidence>
<dbReference type="EMBL" id="JBBPBN010000008">
    <property type="protein sequence ID" value="KAK9032923.1"/>
    <property type="molecule type" value="Genomic_DNA"/>
</dbReference>
<accession>A0ABR2T5Y8</accession>
<comment type="caution">
    <text evidence="1">The sequence shown here is derived from an EMBL/GenBank/DDBJ whole genome shotgun (WGS) entry which is preliminary data.</text>
</comment>
<name>A0ABR2T5Y8_9ROSI</name>
<evidence type="ECO:0000313" key="1">
    <source>
        <dbReference type="EMBL" id="KAK9032923.1"/>
    </source>
</evidence>